<feature type="transmembrane region" description="Helical" evidence="7">
    <location>
        <begin position="106"/>
        <end position="128"/>
    </location>
</feature>
<keyword evidence="9" id="KW-1185">Reference proteome</keyword>
<feature type="transmembrane region" description="Helical" evidence="7">
    <location>
        <begin position="322"/>
        <end position="347"/>
    </location>
</feature>
<dbReference type="SUPFAM" id="SSF103473">
    <property type="entry name" value="MFS general substrate transporter"/>
    <property type="match status" value="1"/>
</dbReference>
<keyword evidence="3" id="KW-1003">Cell membrane</keyword>
<feature type="transmembrane region" description="Helical" evidence="7">
    <location>
        <begin position="12"/>
        <end position="39"/>
    </location>
</feature>
<feature type="transmembrane region" description="Helical" evidence="7">
    <location>
        <begin position="294"/>
        <end position="316"/>
    </location>
</feature>
<feature type="transmembrane region" description="Helical" evidence="7">
    <location>
        <begin position="359"/>
        <end position="381"/>
    </location>
</feature>
<proteinExistence type="predicted"/>
<evidence type="ECO:0000256" key="4">
    <source>
        <dbReference type="ARBA" id="ARBA00022692"/>
    </source>
</evidence>
<comment type="subcellular location">
    <subcellularLocation>
        <location evidence="1">Cell membrane</location>
        <topology evidence="1">Multi-pass membrane protein</topology>
    </subcellularLocation>
</comment>
<reference evidence="8 9" key="1">
    <citation type="submission" date="2024-04" db="EMBL/GenBank/DDBJ databases">
        <authorList>
            <person name="Wu Y.S."/>
            <person name="Zhang L."/>
        </authorList>
    </citation>
    <scope>NUCLEOTIDE SEQUENCE [LARGE SCALE GENOMIC DNA]</scope>
    <source>
        <strain evidence="8 9">KG-01</strain>
    </source>
</reference>
<feature type="transmembrane region" description="Helical" evidence="7">
    <location>
        <begin position="229"/>
        <end position="252"/>
    </location>
</feature>
<accession>A0ABU9LPZ7</accession>
<feature type="transmembrane region" description="Helical" evidence="7">
    <location>
        <begin position="78"/>
        <end position="100"/>
    </location>
</feature>
<dbReference type="CDD" id="cd06173">
    <property type="entry name" value="MFS_MefA_like"/>
    <property type="match status" value="1"/>
</dbReference>
<evidence type="ECO:0000256" key="1">
    <source>
        <dbReference type="ARBA" id="ARBA00004651"/>
    </source>
</evidence>
<name>A0ABU9LPZ7_9BACL</name>
<gene>
    <name evidence="8" type="ORF">AAF454_10115</name>
</gene>
<dbReference type="Pfam" id="PF07690">
    <property type="entry name" value="MFS_1"/>
    <property type="match status" value="1"/>
</dbReference>
<feature type="transmembrane region" description="Helical" evidence="7">
    <location>
        <begin position="51"/>
        <end position="71"/>
    </location>
</feature>
<keyword evidence="2" id="KW-0813">Transport</keyword>
<dbReference type="InterPro" id="IPR036259">
    <property type="entry name" value="MFS_trans_sf"/>
</dbReference>
<dbReference type="EMBL" id="JBCEWA010000007">
    <property type="protein sequence ID" value="MEL5988751.1"/>
    <property type="molecule type" value="Genomic_DNA"/>
</dbReference>
<sequence>MTSEQSLRKASYHIGIFAVSKFVSVMGANIVAFGISLYILKLTGSATSFSINILCSIVPRVLFSPLIGYMADRYNKKVLVISSQILTVVTVAILLLYANWQGMSIMAIYIMMVFYTIFTSCSGITLTASIGQLVDQDRIQKVMSLNQLSMSLAAIGAPMIGGILYGFVSIEVFLIIQIIAFSISTLLDATMNFNLYKTEKNHAQKSEPFLKSMKSAYHYIKNRKTLKTIITLALCLNLFFSAFAVGISYVLVEVVQFKSLHVGWIESIGAVGMLLASIYLTARKNLKNPILFSKRALLILSTMFFLFALPLILFELTYIQLFIYYGITSFLMTMTEVCTNVPIGVILQKSIEESYRGRVFALFETLAMGMMPFGILIYGFLYDYFGAPSVLIGTGIIVISLTLYLLRTSVLKQMKEEQLNENSQEDKFAEA</sequence>
<evidence type="ECO:0000313" key="8">
    <source>
        <dbReference type="EMBL" id="MEL5988751.1"/>
    </source>
</evidence>
<dbReference type="PANTHER" id="PTHR43266:SF9">
    <property type="entry name" value="PERMEASE, MAJOR FACILITATOR SUPERFAMILY-RELATED"/>
    <property type="match status" value="1"/>
</dbReference>
<dbReference type="InterPro" id="IPR011701">
    <property type="entry name" value="MFS"/>
</dbReference>
<evidence type="ECO:0000256" key="5">
    <source>
        <dbReference type="ARBA" id="ARBA00022989"/>
    </source>
</evidence>
<keyword evidence="4 7" id="KW-0812">Transmembrane</keyword>
<evidence type="ECO:0000256" key="6">
    <source>
        <dbReference type="ARBA" id="ARBA00023136"/>
    </source>
</evidence>
<dbReference type="PANTHER" id="PTHR43266">
    <property type="entry name" value="MACROLIDE-EFFLUX PROTEIN"/>
    <property type="match status" value="1"/>
</dbReference>
<keyword evidence="6 7" id="KW-0472">Membrane</keyword>
<keyword evidence="5 7" id="KW-1133">Transmembrane helix</keyword>
<dbReference type="Proteomes" id="UP001398420">
    <property type="component" value="Unassembled WGS sequence"/>
</dbReference>
<dbReference type="Gene3D" id="1.20.1250.20">
    <property type="entry name" value="MFS general substrate transporter like domains"/>
    <property type="match status" value="1"/>
</dbReference>
<feature type="transmembrane region" description="Helical" evidence="7">
    <location>
        <begin position="174"/>
        <end position="196"/>
    </location>
</feature>
<evidence type="ECO:0000256" key="7">
    <source>
        <dbReference type="SAM" id="Phobius"/>
    </source>
</evidence>
<evidence type="ECO:0000256" key="2">
    <source>
        <dbReference type="ARBA" id="ARBA00022448"/>
    </source>
</evidence>
<feature type="transmembrane region" description="Helical" evidence="7">
    <location>
        <begin position="148"/>
        <end position="168"/>
    </location>
</feature>
<organism evidence="8 9">
    <name type="scientific">Kurthia gibsonii</name>
    <dbReference type="NCBI Taxonomy" id="33946"/>
    <lineage>
        <taxon>Bacteria</taxon>
        <taxon>Bacillati</taxon>
        <taxon>Bacillota</taxon>
        <taxon>Bacilli</taxon>
        <taxon>Bacillales</taxon>
        <taxon>Caryophanaceae</taxon>
        <taxon>Kurthia</taxon>
    </lineage>
</organism>
<feature type="transmembrane region" description="Helical" evidence="7">
    <location>
        <begin position="387"/>
        <end position="406"/>
    </location>
</feature>
<evidence type="ECO:0000313" key="9">
    <source>
        <dbReference type="Proteomes" id="UP001398420"/>
    </source>
</evidence>
<dbReference type="RefSeq" id="WP_087680198.1">
    <property type="nucleotide sequence ID" value="NZ_JBCEWA010000007.1"/>
</dbReference>
<feature type="transmembrane region" description="Helical" evidence="7">
    <location>
        <begin position="264"/>
        <end position="282"/>
    </location>
</feature>
<protein>
    <submittedName>
        <fullName evidence="8">MFS transporter</fullName>
    </submittedName>
</protein>
<comment type="caution">
    <text evidence="8">The sequence shown here is derived from an EMBL/GenBank/DDBJ whole genome shotgun (WGS) entry which is preliminary data.</text>
</comment>
<evidence type="ECO:0000256" key="3">
    <source>
        <dbReference type="ARBA" id="ARBA00022475"/>
    </source>
</evidence>